<proteinExistence type="predicted"/>
<accession>A0A482VCU5</accession>
<organism evidence="2 3">
    <name type="scientific">Asbolus verrucosus</name>
    <name type="common">Desert ironclad beetle</name>
    <dbReference type="NCBI Taxonomy" id="1661398"/>
    <lineage>
        <taxon>Eukaryota</taxon>
        <taxon>Metazoa</taxon>
        <taxon>Ecdysozoa</taxon>
        <taxon>Arthropoda</taxon>
        <taxon>Hexapoda</taxon>
        <taxon>Insecta</taxon>
        <taxon>Pterygota</taxon>
        <taxon>Neoptera</taxon>
        <taxon>Endopterygota</taxon>
        <taxon>Coleoptera</taxon>
        <taxon>Polyphaga</taxon>
        <taxon>Cucujiformia</taxon>
        <taxon>Tenebrionidae</taxon>
        <taxon>Pimeliinae</taxon>
        <taxon>Asbolus</taxon>
    </lineage>
</organism>
<protein>
    <submittedName>
        <fullName evidence="2">Uncharacterized protein</fullName>
    </submittedName>
</protein>
<evidence type="ECO:0000313" key="3">
    <source>
        <dbReference type="Proteomes" id="UP000292052"/>
    </source>
</evidence>
<dbReference type="Proteomes" id="UP000292052">
    <property type="component" value="Unassembled WGS sequence"/>
</dbReference>
<keyword evidence="3" id="KW-1185">Reference proteome</keyword>
<sequence>MIEEVPVRRMNRRTRGERNKRRERYFIFDDSNNYETESDVLTDDVSPPHTPNSSENNNFIKNHQKPSPMGKPKTVRDLYI</sequence>
<dbReference type="AlphaFoldDB" id="A0A482VCU5"/>
<dbReference type="EMBL" id="QDEB01113794">
    <property type="protein sequence ID" value="RZB41090.1"/>
    <property type="molecule type" value="Genomic_DNA"/>
</dbReference>
<feature type="region of interest" description="Disordered" evidence="1">
    <location>
        <begin position="36"/>
        <end position="80"/>
    </location>
</feature>
<comment type="caution">
    <text evidence="2">The sequence shown here is derived from an EMBL/GenBank/DDBJ whole genome shotgun (WGS) entry which is preliminary data.</text>
</comment>
<reference evidence="2 3" key="1">
    <citation type="submission" date="2017-03" db="EMBL/GenBank/DDBJ databases">
        <title>Genome of the blue death feigning beetle - Asbolus verrucosus.</title>
        <authorList>
            <person name="Rider S.D."/>
        </authorList>
    </citation>
    <scope>NUCLEOTIDE SEQUENCE [LARGE SCALE GENOMIC DNA]</scope>
    <source>
        <strain evidence="2">Butters</strain>
        <tissue evidence="2">Head and leg muscle</tissue>
    </source>
</reference>
<feature type="compositionally biased region" description="Basic residues" evidence="1">
    <location>
        <begin position="9"/>
        <end position="21"/>
    </location>
</feature>
<feature type="compositionally biased region" description="Polar residues" evidence="1">
    <location>
        <begin position="51"/>
        <end position="61"/>
    </location>
</feature>
<evidence type="ECO:0000313" key="2">
    <source>
        <dbReference type="EMBL" id="RZB41090.1"/>
    </source>
</evidence>
<evidence type="ECO:0000256" key="1">
    <source>
        <dbReference type="SAM" id="MobiDB-lite"/>
    </source>
</evidence>
<gene>
    <name evidence="2" type="ORF">BDFB_000114</name>
</gene>
<name>A0A482VCU5_ASBVE</name>
<feature type="region of interest" description="Disordered" evidence="1">
    <location>
        <begin position="1"/>
        <end position="21"/>
    </location>
</feature>